<protein>
    <submittedName>
        <fullName evidence="2">Uncharacterized protein</fullName>
    </submittedName>
</protein>
<comment type="caution">
    <text evidence="2">The sequence shown here is derived from an EMBL/GenBank/DDBJ whole genome shotgun (WGS) entry which is preliminary data.</text>
</comment>
<feature type="compositionally biased region" description="Low complexity" evidence="1">
    <location>
        <begin position="38"/>
        <end position="54"/>
    </location>
</feature>
<dbReference type="EMBL" id="VSRR010013868">
    <property type="protein sequence ID" value="MPC56351.1"/>
    <property type="molecule type" value="Genomic_DNA"/>
</dbReference>
<dbReference type="Proteomes" id="UP000324222">
    <property type="component" value="Unassembled WGS sequence"/>
</dbReference>
<organism evidence="2 3">
    <name type="scientific">Portunus trituberculatus</name>
    <name type="common">Swimming crab</name>
    <name type="synonym">Neptunus trituberculatus</name>
    <dbReference type="NCBI Taxonomy" id="210409"/>
    <lineage>
        <taxon>Eukaryota</taxon>
        <taxon>Metazoa</taxon>
        <taxon>Ecdysozoa</taxon>
        <taxon>Arthropoda</taxon>
        <taxon>Crustacea</taxon>
        <taxon>Multicrustacea</taxon>
        <taxon>Malacostraca</taxon>
        <taxon>Eumalacostraca</taxon>
        <taxon>Eucarida</taxon>
        <taxon>Decapoda</taxon>
        <taxon>Pleocyemata</taxon>
        <taxon>Brachyura</taxon>
        <taxon>Eubrachyura</taxon>
        <taxon>Portunoidea</taxon>
        <taxon>Portunidae</taxon>
        <taxon>Portuninae</taxon>
        <taxon>Portunus</taxon>
    </lineage>
</organism>
<dbReference type="AlphaFoldDB" id="A0A5B7G8M5"/>
<name>A0A5B7G8M5_PORTR</name>
<evidence type="ECO:0000256" key="1">
    <source>
        <dbReference type="SAM" id="MobiDB-lite"/>
    </source>
</evidence>
<evidence type="ECO:0000313" key="3">
    <source>
        <dbReference type="Proteomes" id="UP000324222"/>
    </source>
</evidence>
<evidence type="ECO:0000313" key="2">
    <source>
        <dbReference type="EMBL" id="MPC56351.1"/>
    </source>
</evidence>
<reference evidence="2 3" key="1">
    <citation type="submission" date="2019-05" db="EMBL/GenBank/DDBJ databases">
        <title>Another draft genome of Portunus trituberculatus and its Hox gene families provides insights of decapod evolution.</title>
        <authorList>
            <person name="Jeong J.-H."/>
            <person name="Song I."/>
            <person name="Kim S."/>
            <person name="Choi T."/>
            <person name="Kim D."/>
            <person name="Ryu S."/>
            <person name="Kim W."/>
        </authorList>
    </citation>
    <scope>NUCLEOTIDE SEQUENCE [LARGE SCALE GENOMIC DNA]</scope>
    <source>
        <tissue evidence="2">Muscle</tissue>
    </source>
</reference>
<feature type="region of interest" description="Disordered" evidence="1">
    <location>
        <begin position="1"/>
        <end position="94"/>
    </location>
</feature>
<feature type="compositionally biased region" description="Polar residues" evidence="1">
    <location>
        <begin position="55"/>
        <end position="78"/>
    </location>
</feature>
<accession>A0A5B7G8M5</accession>
<gene>
    <name evidence="2" type="ORF">E2C01_050308</name>
</gene>
<proteinExistence type="predicted"/>
<keyword evidence="3" id="KW-1185">Reference proteome</keyword>
<sequence>MGWKGVPAIQNLPLTSNHAAHSPPRHSSPPLLPHHTPRPGTLHTTTHTRTTITASQSRITTTHPAPSSKQRTPPTQRITVRGETRERTQRKRKR</sequence>